<keyword evidence="3" id="KW-0732">Signal</keyword>
<feature type="region of interest" description="Disordered" evidence="1">
    <location>
        <begin position="464"/>
        <end position="535"/>
    </location>
</feature>
<keyword evidence="6" id="KW-1185">Reference proteome</keyword>
<dbReference type="Gene3D" id="2.40.70.10">
    <property type="entry name" value="Acid Proteases"/>
    <property type="match status" value="1"/>
</dbReference>
<protein>
    <recommendedName>
        <fullName evidence="4">Peptidase A1 domain-containing protein</fullName>
    </recommendedName>
</protein>
<feature type="compositionally biased region" description="Low complexity" evidence="1">
    <location>
        <begin position="489"/>
        <end position="504"/>
    </location>
</feature>
<dbReference type="InterPro" id="IPR021109">
    <property type="entry name" value="Peptidase_aspartic_dom_sf"/>
</dbReference>
<dbReference type="Proteomes" id="UP001498476">
    <property type="component" value="Unassembled WGS sequence"/>
</dbReference>
<feature type="transmembrane region" description="Helical" evidence="2">
    <location>
        <begin position="437"/>
        <end position="457"/>
    </location>
</feature>
<feature type="chain" id="PRO_5046184654" description="Peptidase A1 domain-containing protein" evidence="3">
    <location>
        <begin position="22"/>
        <end position="552"/>
    </location>
</feature>
<dbReference type="Pfam" id="PF00026">
    <property type="entry name" value="Asp"/>
    <property type="match status" value="1"/>
</dbReference>
<feature type="region of interest" description="Disordered" evidence="1">
    <location>
        <begin position="402"/>
        <end position="432"/>
    </location>
</feature>
<evidence type="ECO:0000313" key="5">
    <source>
        <dbReference type="EMBL" id="KAK7402590.1"/>
    </source>
</evidence>
<keyword evidence="2" id="KW-1133">Transmembrane helix</keyword>
<comment type="caution">
    <text evidence="5">The sequence shown here is derived from an EMBL/GenBank/DDBJ whole genome shotgun (WGS) entry which is preliminary data.</text>
</comment>
<evidence type="ECO:0000259" key="4">
    <source>
        <dbReference type="Pfam" id="PF00026"/>
    </source>
</evidence>
<feature type="domain" description="Peptidase A1" evidence="4">
    <location>
        <begin position="171"/>
        <end position="384"/>
    </location>
</feature>
<keyword evidence="2" id="KW-0472">Membrane</keyword>
<keyword evidence="2" id="KW-0812">Transmembrane</keyword>
<feature type="compositionally biased region" description="Polar residues" evidence="1">
    <location>
        <begin position="416"/>
        <end position="425"/>
    </location>
</feature>
<dbReference type="SUPFAM" id="SSF50630">
    <property type="entry name" value="Acid proteases"/>
    <property type="match status" value="1"/>
</dbReference>
<feature type="compositionally biased region" description="Polar residues" evidence="1">
    <location>
        <begin position="468"/>
        <end position="484"/>
    </location>
</feature>
<feature type="signal peptide" evidence="3">
    <location>
        <begin position="1"/>
        <end position="21"/>
    </location>
</feature>
<name>A0ABR1GLI0_9HYPO</name>
<evidence type="ECO:0000256" key="1">
    <source>
        <dbReference type="SAM" id="MobiDB-lite"/>
    </source>
</evidence>
<evidence type="ECO:0000256" key="2">
    <source>
        <dbReference type="SAM" id="Phobius"/>
    </source>
</evidence>
<proteinExistence type="predicted"/>
<sequence length="552" mass="58441">MISPLLASLALAGVFLPGAVADNCTVEPLALLVRNVTFPNGIGANRGIKLVLGDQIQGMRMSTILNNTRVRNILDCPSTNVSDLIGCQGASGSIYSTTDGSFDQVNDDSDWDVPVVDPQPNDGSTTVVHGYDIANFTDGPAVIPEYPLEVWANRESVNLSALALGPKSSTLQRLVENNLSPSSSFGLDYGSTSELYPRDGQIVFGGVNEARFDMKKRTEFDMWGAGASVNCPLQILLSDVIVTNENGDHSLLPDKDSKISACIDTIQNSFTLTDSMFEKFQEVGDHIDDDGSEYKASVFPGDRDSLLGTLTIRFSNGYSSVIPHYELINHERGTNDQGKFAVLNNSRIAASVSSGQSDLGANVPILGGVFLSQNYLQVDYKAGKFWLSPQVKNGTLPDKITTLCSDDGSDDSSKSAETPTTTPDAGSSGGSQIGVKVGVPVAVSVCAALGIIAFFLFRRRRKQPPASSPETVNAPATSPSTATLNAAYPSSPTPTSFSSTAASFGMNSHAMELESPSPKPAGVYTPPAKYHTAPSELSAHPLNVAELDSRAI</sequence>
<gene>
    <name evidence="5" type="ORF">QQX98_011661</name>
</gene>
<evidence type="ECO:0000313" key="6">
    <source>
        <dbReference type="Proteomes" id="UP001498476"/>
    </source>
</evidence>
<accession>A0ABR1GLI0</accession>
<evidence type="ECO:0000256" key="3">
    <source>
        <dbReference type="SAM" id="SignalP"/>
    </source>
</evidence>
<dbReference type="EMBL" id="JAZAVJ010000294">
    <property type="protein sequence ID" value="KAK7402590.1"/>
    <property type="molecule type" value="Genomic_DNA"/>
</dbReference>
<dbReference type="InterPro" id="IPR033121">
    <property type="entry name" value="PEPTIDASE_A1"/>
</dbReference>
<reference evidence="5 6" key="1">
    <citation type="journal article" date="2025" name="Microbiol. Resour. Announc.">
        <title>Draft genome sequences for Neonectria magnoliae and Neonectria punicea, canker pathogens of Liriodendron tulipifera and Acer saccharum in West Virginia.</title>
        <authorList>
            <person name="Petronek H.M."/>
            <person name="Kasson M.T."/>
            <person name="Metheny A.M."/>
            <person name="Stauder C.M."/>
            <person name="Lovett B."/>
            <person name="Lynch S.C."/>
            <person name="Garnas J.R."/>
            <person name="Kasson L.R."/>
            <person name="Stajich J.E."/>
        </authorList>
    </citation>
    <scope>NUCLEOTIDE SEQUENCE [LARGE SCALE GENOMIC DNA]</scope>
    <source>
        <strain evidence="5 6">NRRL 64653</strain>
    </source>
</reference>
<organism evidence="5 6">
    <name type="scientific">Neonectria punicea</name>
    <dbReference type="NCBI Taxonomy" id="979145"/>
    <lineage>
        <taxon>Eukaryota</taxon>
        <taxon>Fungi</taxon>
        <taxon>Dikarya</taxon>
        <taxon>Ascomycota</taxon>
        <taxon>Pezizomycotina</taxon>
        <taxon>Sordariomycetes</taxon>
        <taxon>Hypocreomycetidae</taxon>
        <taxon>Hypocreales</taxon>
        <taxon>Nectriaceae</taxon>
        <taxon>Neonectria</taxon>
    </lineage>
</organism>